<dbReference type="InterPro" id="IPR025554">
    <property type="entry name" value="DUF4140"/>
</dbReference>
<dbReference type="AlphaFoldDB" id="A0A3S9N094"/>
<reference evidence="4 5" key="1">
    <citation type="submission" date="2018-12" db="EMBL/GenBank/DDBJ databases">
        <title>Complete genome of Nonlabens sp. MJ115.</title>
        <authorList>
            <person name="Choi H.S."/>
            <person name="Jung J."/>
        </authorList>
    </citation>
    <scope>NUCLEOTIDE SEQUENCE [LARGE SCALE GENOMIC DNA]</scope>
    <source>
        <strain evidence="4 5">MJ115</strain>
    </source>
</reference>
<dbReference type="SUPFAM" id="SSF49464">
    <property type="entry name" value="Carboxypeptidase regulatory domain-like"/>
    <property type="match status" value="1"/>
</dbReference>
<sequence length="615" mass="68958">MRFLPLLLLAFSLCSNAQESANSRIKDITIYLQGARVTRDVELTVISGSNEIVISDLSPEITSESIMVSQLNGMSLSSVNYSTTSLSKKTSSENLKLITRSLDSVQQALYQFNSRLKGNREEVAILQTNRQLNSKDTGMSLAQVKAFASYYNDRLEALSLKEYEYNDTIEELLERQTELENEKSKINPAANEMRGEIRLSINSTKAMKSTIKITYNLSNAGWVPYYDIYAAGGSNNVDLKFKGQVYQTTGTDWDNAMITLSTSDPYQDNTKPDLKEKRLNFVRYNRRSMSVSRGNRRYNPTVKTVSGKVTDVTGEPLLGATVIVRGTNNATTTDFDGNYRLEITDGTSITTSFSGYESVTSPIYASTMNFELSVSLDAVVVTGYRTSTRKKSNVTASVEDKEELSTVSAVEENLASRSYKLRLPYSIPSTGETIDIPISQDKLDATYGYYSAPVINQNVFLTAQMKNWESLNLIPAEASVYFDDSFTGSIYFDTDTTDESLTVSLGVDPQISVERKEVTDFKSQSIFGTKKRVDKVYEIIVKNNRSKSIDLKLQDRIPISSNKEIEVDDIETGDATMDQETRLLTWDINLNTGSQVKKRFSYQLEYPKNKRINLD</sequence>
<dbReference type="InterPro" id="IPR011935">
    <property type="entry name" value="CHP02231"/>
</dbReference>
<accession>A0A3S9N094</accession>
<dbReference type="KEGG" id="noj:EJ995_11325"/>
<name>A0A3S9N094_9FLAO</name>
<dbReference type="PANTHER" id="PTHR31005">
    <property type="entry name" value="DUF4139 DOMAIN-CONTAINING PROTEIN"/>
    <property type="match status" value="1"/>
</dbReference>
<dbReference type="Proteomes" id="UP000279600">
    <property type="component" value="Chromosome"/>
</dbReference>
<dbReference type="PANTHER" id="PTHR31005:SF8">
    <property type="entry name" value="DUF4139 DOMAIN-CONTAINING PROTEIN"/>
    <property type="match status" value="1"/>
</dbReference>
<dbReference type="Pfam" id="PF13598">
    <property type="entry name" value="DUF4139"/>
    <property type="match status" value="1"/>
</dbReference>
<dbReference type="Gene3D" id="2.60.40.1120">
    <property type="entry name" value="Carboxypeptidase-like, regulatory domain"/>
    <property type="match status" value="1"/>
</dbReference>
<gene>
    <name evidence="4" type="ORF">EJ995_11325</name>
</gene>
<protein>
    <submittedName>
        <fullName evidence="4">Mucoidy inhibitor MuiA family protein</fullName>
    </submittedName>
</protein>
<dbReference type="OrthoDB" id="634585at2"/>
<feature type="chain" id="PRO_5019143108" evidence="1">
    <location>
        <begin position="18"/>
        <end position="615"/>
    </location>
</feature>
<dbReference type="Pfam" id="PF13600">
    <property type="entry name" value="DUF4140"/>
    <property type="match status" value="1"/>
</dbReference>
<feature type="signal peptide" evidence="1">
    <location>
        <begin position="1"/>
        <end position="17"/>
    </location>
</feature>
<evidence type="ECO:0000259" key="2">
    <source>
        <dbReference type="Pfam" id="PF13598"/>
    </source>
</evidence>
<evidence type="ECO:0000313" key="5">
    <source>
        <dbReference type="Proteomes" id="UP000279600"/>
    </source>
</evidence>
<dbReference type="InterPro" id="IPR008969">
    <property type="entry name" value="CarboxyPept-like_regulatory"/>
</dbReference>
<dbReference type="EMBL" id="CP034549">
    <property type="protein sequence ID" value="AZQ44794.1"/>
    <property type="molecule type" value="Genomic_DNA"/>
</dbReference>
<evidence type="ECO:0000313" key="4">
    <source>
        <dbReference type="EMBL" id="AZQ44794.1"/>
    </source>
</evidence>
<dbReference type="InterPro" id="IPR037291">
    <property type="entry name" value="DUF4139"/>
</dbReference>
<keyword evidence="5" id="KW-1185">Reference proteome</keyword>
<feature type="domain" description="DUF4139" evidence="2">
    <location>
        <begin position="211"/>
        <end position="608"/>
    </location>
</feature>
<dbReference type="Pfam" id="PF13715">
    <property type="entry name" value="CarbopepD_reg_2"/>
    <property type="match status" value="1"/>
</dbReference>
<feature type="domain" description="DUF4140" evidence="3">
    <location>
        <begin position="28"/>
        <end position="126"/>
    </location>
</feature>
<dbReference type="RefSeq" id="WP_126448509.1">
    <property type="nucleotide sequence ID" value="NZ_CP034549.1"/>
</dbReference>
<evidence type="ECO:0000256" key="1">
    <source>
        <dbReference type="SAM" id="SignalP"/>
    </source>
</evidence>
<proteinExistence type="predicted"/>
<dbReference type="NCBIfam" id="TIGR02231">
    <property type="entry name" value="mucoidy inhibitor MuiA family protein"/>
    <property type="match status" value="2"/>
</dbReference>
<organism evidence="4 5">
    <name type="scientific">Nonlabens ponticola</name>
    <dbReference type="NCBI Taxonomy" id="2496866"/>
    <lineage>
        <taxon>Bacteria</taxon>
        <taxon>Pseudomonadati</taxon>
        <taxon>Bacteroidota</taxon>
        <taxon>Flavobacteriia</taxon>
        <taxon>Flavobacteriales</taxon>
        <taxon>Flavobacteriaceae</taxon>
        <taxon>Nonlabens</taxon>
    </lineage>
</organism>
<keyword evidence="1" id="KW-0732">Signal</keyword>
<evidence type="ECO:0000259" key="3">
    <source>
        <dbReference type="Pfam" id="PF13600"/>
    </source>
</evidence>